<feature type="transmembrane region" description="Helical" evidence="1">
    <location>
        <begin position="26"/>
        <end position="43"/>
    </location>
</feature>
<proteinExistence type="predicted"/>
<reference evidence="2" key="1">
    <citation type="submission" date="2021-05" db="EMBL/GenBank/DDBJ databases">
        <authorList>
            <person name="Alioto T."/>
            <person name="Alioto T."/>
            <person name="Gomez Garrido J."/>
        </authorList>
    </citation>
    <scope>NUCLEOTIDE SEQUENCE</scope>
</reference>
<feature type="transmembrane region" description="Helical" evidence="1">
    <location>
        <begin position="55"/>
        <end position="71"/>
    </location>
</feature>
<name>A0A8D8TVV7_9HEMI</name>
<evidence type="ECO:0000256" key="1">
    <source>
        <dbReference type="SAM" id="Phobius"/>
    </source>
</evidence>
<organism evidence="2">
    <name type="scientific">Cacopsylla melanoneura</name>
    <dbReference type="NCBI Taxonomy" id="428564"/>
    <lineage>
        <taxon>Eukaryota</taxon>
        <taxon>Metazoa</taxon>
        <taxon>Ecdysozoa</taxon>
        <taxon>Arthropoda</taxon>
        <taxon>Hexapoda</taxon>
        <taxon>Insecta</taxon>
        <taxon>Pterygota</taxon>
        <taxon>Neoptera</taxon>
        <taxon>Paraneoptera</taxon>
        <taxon>Hemiptera</taxon>
        <taxon>Sternorrhyncha</taxon>
        <taxon>Psylloidea</taxon>
        <taxon>Psyllidae</taxon>
        <taxon>Psyllinae</taxon>
        <taxon>Cacopsylla</taxon>
    </lineage>
</organism>
<dbReference type="AlphaFoldDB" id="A0A8D8TVV7"/>
<keyword evidence="1" id="KW-0472">Membrane</keyword>
<keyword evidence="1" id="KW-0812">Transmembrane</keyword>
<feature type="transmembrane region" description="Helical" evidence="1">
    <location>
        <begin position="91"/>
        <end position="118"/>
    </location>
</feature>
<sequence length="148" mass="16947">MASENCGGIIDLCPMSPISDPGLHHFFIHLLFCFYVSLLTSPFNSFPFLSLFVKDNLYSSFFSFTFFPFLFPSPLMDKTNPMELILSTFQMSVATCVLTVLFITLVTFFSSLFVLFFVRYFIITNSSSPSPFPRTCCIPFSKDMFYII</sequence>
<evidence type="ECO:0000313" key="2">
    <source>
        <dbReference type="EMBL" id="CAG6691197.1"/>
    </source>
</evidence>
<protein>
    <submittedName>
        <fullName evidence="2">Uncharacterized protein</fullName>
    </submittedName>
</protein>
<keyword evidence="1" id="KW-1133">Transmembrane helix</keyword>
<dbReference type="EMBL" id="HBUF01301490">
    <property type="protein sequence ID" value="CAG6691197.1"/>
    <property type="molecule type" value="Transcribed_RNA"/>
</dbReference>
<accession>A0A8D8TVV7</accession>